<evidence type="ECO:0008006" key="4">
    <source>
        <dbReference type="Google" id="ProtNLM"/>
    </source>
</evidence>
<dbReference type="PANTHER" id="PTHR47907">
    <property type="entry name" value="PROTEIN KINASE DOMAIN-CONTAINING PROTEIN"/>
    <property type="match status" value="1"/>
</dbReference>
<feature type="region of interest" description="Disordered" evidence="1">
    <location>
        <begin position="178"/>
        <end position="257"/>
    </location>
</feature>
<protein>
    <recommendedName>
        <fullName evidence="4">AP2 associated kinase 1</fullName>
    </recommendedName>
</protein>
<dbReference type="PANTHER" id="PTHR47907:SF5">
    <property type="entry name" value="AP2 ASSOCIATED KINASE 1"/>
    <property type="match status" value="1"/>
</dbReference>
<proteinExistence type="predicted"/>
<dbReference type="EMBL" id="JAHRIQ010071220">
    <property type="protein sequence ID" value="MEQ2244510.1"/>
    <property type="molecule type" value="Genomic_DNA"/>
</dbReference>
<organism evidence="2 3">
    <name type="scientific">Ilyodon furcidens</name>
    <name type="common">goldbreast splitfin</name>
    <dbReference type="NCBI Taxonomy" id="33524"/>
    <lineage>
        <taxon>Eukaryota</taxon>
        <taxon>Metazoa</taxon>
        <taxon>Chordata</taxon>
        <taxon>Craniata</taxon>
        <taxon>Vertebrata</taxon>
        <taxon>Euteleostomi</taxon>
        <taxon>Actinopterygii</taxon>
        <taxon>Neopterygii</taxon>
        <taxon>Teleostei</taxon>
        <taxon>Neoteleostei</taxon>
        <taxon>Acanthomorphata</taxon>
        <taxon>Ovalentaria</taxon>
        <taxon>Atherinomorphae</taxon>
        <taxon>Cyprinodontiformes</taxon>
        <taxon>Goodeidae</taxon>
        <taxon>Ilyodon</taxon>
    </lineage>
</organism>
<feature type="non-terminal residue" evidence="2">
    <location>
        <position position="1"/>
    </location>
</feature>
<evidence type="ECO:0000256" key="1">
    <source>
        <dbReference type="SAM" id="MobiDB-lite"/>
    </source>
</evidence>
<feature type="compositionally biased region" description="Polar residues" evidence="1">
    <location>
        <begin position="67"/>
        <end position="81"/>
    </location>
</feature>
<reference evidence="2 3" key="1">
    <citation type="submission" date="2021-06" db="EMBL/GenBank/DDBJ databases">
        <authorList>
            <person name="Palmer J.M."/>
        </authorList>
    </citation>
    <scope>NUCLEOTIDE SEQUENCE [LARGE SCALE GENOMIC DNA]</scope>
    <source>
        <strain evidence="3">if_2019</strain>
        <tissue evidence="2">Muscle</tissue>
    </source>
</reference>
<feature type="compositionally biased region" description="Polar residues" evidence="1">
    <location>
        <begin position="238"/>
        <end position="257"/>
    </location>
</feature>
<name>A0ABV0UH92_9TELE</name>
<evidence type="ECO:0000313" key="3">
    <source>
        <dbReference type="Proteomes" id="UP001482620"/>
    </source>
</evidence>
<feature type="region of interest" description="Disordered" evidence="1">
    <location>
        <begin position="58"/>
        <end position="99"/>
    </location>
</feature>
<accession>A0ABV0UH92</accession>
<sequence length="418" mass="43929">TPGREIHKAGSLTPPSSPKIAPKSGHRRILSDVTHSAIFGVPVSKSTLLLQAAAAEASLNKSKSASTTPSGSPCSSQQNVYHSGGPDAPSVLAAANAQPGWNPFGDDNFSKLTAEELLNKDFAKLSESAQPGETDLTSSGSLIPELGVFPEVQGESNGYTALEEGQETEDVEENYVNNEGCEHSSDEDVEKAADKGKQEEGRTVESHVAAQDCSGSRPLLMDSEDEEEHGPLVALHSSLPSNTAPVQPSAAFHQSTPSAFAQTNSWNVSETGVTPDVFSKAPFPTSQEDSADVFANAPFPRAPHVAPHQLDVFSQAPFGKRKELLAAPPKALFPKAAGGQGLPTDQGVLGQVAQQPFRPQALAKYSRHFEGPAPEQPVAAPSAGRQAVGSLQSWTSEINAVDPFVSAPFHLKAPKEKP</sequence>
<gene>
    <name evidence="2" type="ORF">ILYODFUR_017874</name>
</gene>
<feature type="region of interest" description="Disordered" evidence="1">
    <location>
        <begin position="367"/>
        <end position="390"/>
    </location>
</feature>
<evidence type="ECO:0000313" key="2">
    <source>
        <dbReference type="EMBL" id="MEQ2244510.1"/>
    </source>
</evidence>
<comment type="caution">
    <text evidence="2">The sequence shown here is derived from an EMBL/GenBank/DDBJ whole genome shotgun (WGS) entry which is preliminary data.</text>
</comment>
<dbReference type="InterPro" id="IPR051744">
    <property type="entry name" value="AP2_assoc_SerThr_kinase"/>
</dbReference>
<feature type="compositionally biased region" description="Basic and acidic residues" evidence="1">
    <location>
        <begin position="180"/>
        <end position="205"/>
    </location>
</feature>
<keyword evidence="3" id="KW-1185">Reference proteome</keyword>
<feature type="region of interest" description="Disordered" evidence="1">
    <location>
        <begin position="151"/>
        <end position="170"/>
    </location>
</feature>
<feature type="region of interest" description="Disordered" evidence="1">
    <location>
        <begin position="1"/>
        <end position="26"/>
    </location>
</feature>
<dbReference type="Proteomes" id="UP001482620">
    <property type="component" value="Unassembled WGS sequence"/>
</dbReference>